<keyword evidence="6 13" id="KW-0812">Transmembrane</keyword>
<evidence type="ECO:0000256" key="5">
    <source>
        <dbReference type="ARBA" id="ARBA00022475"/>
    </source>
</evidence>
<feature type="compositionally biased region" description="Low complexity" evidence="12">
    <location>
        <begin position="541"/>
        <end position="563"/>
    </location>
</feature>
<feature type="transmembrane region" description="Helical" evidence="13">
    <location>
        <begin position="424"/>
        <end position="444"/>
    </location>
</feature>
<feature type="transmembrane region" description="Helical" evidence="13">
    <location>
        <begin position="133"/>
        <end position="159"/>
    </location>
</feature>
<dbReference type="InterPro" id="IPR036259">
    <property type="entry name" value="MFS_trans_sf"/>
</dbReference>
<evidence type="ECO:0000313" key="15">
    <source>
        <dbReference type="Proteomes" id="UP000256970"/>
    </source>
</evidence>
<feature type="transmembrane region" description="Helical" evidence="13">
    <location>
        <begin position="83"/>
        <end position="105"/>
    </location>
</feature>
<dbReference type="Gene3D" id="1.20.1250.20">
    <property type="entry name" value="MFS general substrate transporter like domains"/>
    <property type="match status" value="1"/>
</dbReference>
<dbReference type="AlphaFoldDB" id="A0A383WB03"/>
<organism evidence="14 15">
    <name type="scientific">Tetradesmus obliquus</name>
    <name type="common">Green alga</name>
    <name type="synonym">Acutodesmus obliquus</name>
    <dbReference type="NCBI Taxonomy" id="3088"/>
    <lineage>
        <taxon>Eukaryota</taxon>
        <taxon>Viridiplantae</taxon>
        <taxon>Chlorophyta</taxon>
        <taxon>core chlorophytes</taxon>
        <taxon>Chlorophyceae</taxon>
        <taxon>CS clade</taxon>
        <taxon>Sphaeropleales</taxon>
        <taxon>Scenedesmaceae</taxon>
        <taxon>Tetradesmus</taxon>
    </lineage>
</organism>
<keyword evidence="4" id="KW-0813">Transport</keyword>
<evidence type="ECO:0000256" key="2">
    <source>
        <dbReference type="ARBA" id="ARBA00004651"/>
    </source>
</evidence>
<feature type="transmembrane region" description="Helical" evidence="13">
    <location>
        <begin position="480"/>
        <end position="498"/>
    </location>
</feature>
<evidence type="ECO:0000313" key="14">
    <source>
        <dbReference type="EMBL" id="SZX74279.1"/>
    </source>
</evidence>
<evidence type="ECO:0000256" key="6">
    <source>
        <dbReference type="ARBA" id="ARBA00022692"/>
    </source>
</evidence>
<feature type="compositionally biased region" description="Basic and acidic residues" evidence="12">
    <location>
        <begin position="580"/>
        <end position="590"/>
    </location>
</feature>
<protein>
    <recommendedName>
        <fullName evidence="3">Molybdate-anion transporter</fullName>
    </recommendedName>
    <alternativeName>
        <fullName evidence="10">Major facilitator superfamily domain-containing protein 5</fullName>
    </alternativeName>
    <alternativeName>
        <fullName evidence="11">Molybdate transporter 2 homolog</fullName>
    </alternativeName>
</protein>
<dbReference type="PANTHER" id="PTHR23516:SF1">
    <property type="entry name" value="MOLYBDATE-ANION TRANSPORTER"/>
    <property type="match status" value="1"/>
</dbReference>
<feature type="transmembrane region" description="Helical" evidence="13">
    <location>
        <begin position="325"/>
        <end position="344"/>
    </location>
</feature>
<proteinExistence type="predicted"/>
<comment type="function">
    <text evidence="1">Mediates high-affinity intracellular uptake of the rare oligo-element molybdenum.</text>
</comment>
<keyword evidence="7 13" id="KW-1133">Transmembrane helix</keyword>
<sequence length="611" mass="66791">MELIYIVTFVLFAVPAAVLEYTENACFGLWERKTAAAHAQNGGYLQFRNNYVLIFSLMMAGDWLQGPYVYHLYEHYGFSVRDIGRLFIMGFGSSAVFGTVAGAMADRRGRKRAALLYVATYSASCLTKHSASYWVLMVGRLLGGIATSLLFSAFEAWAVAAHNSSGFPESLLGDLFTKAVFLGNGVMAIASGLLGNFLVEDMRLGPVAPFDAAIAVLLLGGLAIQVTWEENYGDKGGGQVLGQFQKALQTIRQDPRVSLLGASQALFEASMYTFVFLWTPALSPRGQKLPHGFIFATFMTASMVGTAAAGRLLRSCRLERLMQAVFWCSAVSLAVPVPFHMHMAPAAAMDAMLMYEHEHAGAFNSSSSSRDLLSIDSSSSSSSRHHAAAAAPLPDIELPSMADSAVPGAAAAGAGLDTAGAVQLLAFCGFEVLIGMFWPSMMTLRAKYVPEEQRSTIINLFRVPLNLFVCIILWKVSDFPLGVIFALCSIFLAAAACCQHKLGSITSSMPMPISSKMRKVHVSDDFGQDHKQQQQEEEQQEQQQQLQMPELQAAERQQQQQQQRPAVQFVSVSRAGVLSRRQEQQDERKGSSSQLDRMHRKASSNQLDRMH</sequence>
<feature type="region of interest" description="Disordered" evidence="12">
    <location>
        <begin position="526"/>
        <end position="611"/>
    </location>
</feature>
<dbReference type="PANTHER" id="PTHR23516">
    <property type="entry name" value="SAM (S-ADENOSYL METHIONINE) TRANSPORTER"/>
    <property type="match status" value="1"/>
</dbReference>
<evidence type="ECO:0000256" key="11">
    <source>
        <dbReference type="ARBA" id="ARBA00032555"/>
    </source>
</evidence>
<feature type="transmembrane region" description="Helical" evidence="13">
    <location>
        <begin position="456"/>
        <end position="474"/>
    </location>
</feature>
<dbReference type="InterPro" id="IPR008509">
    <property type="entry name" value="MOT2/MFSD5"/>
</dbReference>
<evidence type="ECO:0000256" key="12">
    <source>
        <dbReference type="SAM" id="MobiDB-lite"/>
    </source>
</evidence>
<evidence type="ECO:0000256" key="1">
    <source>
        <dbReference type="ARBA" id="ARBA00003019"/>
    </source>
</evidence>
<evidence type="ECO:0000256" key="13">
    <source>
        <dbReference type="SAM" id="Phobius"/>
    </source>
</evidence>
<evidence type="ECO:0000256" key="3">
    <source>
        <dbReference type="ARBA" id="ARBA00021242"/>
    </source>
</evidence>
<name>A0A383WB03_TETOB</name>
<dbReference type="CDD" id="cd17487">
    <property type="entry name" value="MFS_MFSD5_like"/>
    <property type="match status" value="1"/>
</dbReference>
<keyword evidence="9 13" id="KW-0472">Membrane</keyword>
<comment type="subcellular location">
    <subcellularLocation>
        <location evidence="2">Cell membrane</location>
        <topology evidence="2">Multi-pass membrane protein</topology>
    </subcellularLocation>
</comment>
<dbReference type="Proteomes" id="UP000256970">
    <property type="component" value="Unassembled WGS sequence"/>
</dbReference>
<feature type="transmembrane region" description="Helical" evidence="13">
    <location>
        <begin position="51"/>
        <end position="71"/>
    </location>
</feature>
<reference evidence="14 15" key="1">
    <citation type="submission" date="2016-10" db="EMBL/GenBank/DDBJ databases">
        <authorList>
            <person name="Cai Z."/>
        </authorList>
    </citation>
    <scope>NUCLEOTIDE SEQUENCE [LARGE SCALE GENOMIC DNA]</scope>
</reference>
<feature type="transmembrane region" description="Helical" evidence="13">
    <location>
        <begin position="179"/>
        <end position="198"/>
    </location>
</feature>
<dbReference type="GO" id="GO:0005886">
    <property type="term" value="C:plasma membrane"/>
    <property type="evidence" value="ECO:0007669"/>
    <property type="project" value="UniProtKB-SubCell"/>
</dbReference>
<evidence type="ECO:0000256" key="8">
    <source>
        <dbReference type="ARBA" id="ARBA00023065"/>
    </source>
</evidence>
<evidence type="ECO:0000256" key="7">
    <source>
        <dbReference type="ARBA" id="ARBA00022989"/>
    </source>
</evidence>
<dbReference type="GO" id="GO:0015098">
    <property type="term" value="F:molybdate ion transmembrane transporter activity"/>
    <property type="evidence" value="ECO:0007669"/>
    <property type="project" value="InterPro"/>
</dbReference>
<feature type="transmembrane region" description="Helical" evidence="13">
    <location>
        <begin position="210"/>
        <end position="228"/>
    </location>
</feature>
<dbReference type="GO" id="GO:0006811">
    <property type="term" value="P:monoatomic ion transport"/>
    <property type="evidence" value="ECO:0007669"/>
    <property type="project" value="UniProtKB-KW"/>
</dbReference>
<evidence type="ECO:0000256" key="10">
    <source>
        <dbReference type="ARBA" id="ARBA00030646"/>
    </source>
</evidence>
<evidence type="ECO:0000256" key="4">
    <source>
        <dbReference type="ARBA" id="ARBA00022448"/>
    </source>
</evidence>
<keyword evidence="8" id="KW-0406">Ion transport</keyword>
<gene>
    <name evidence="14" type="ORF">BQ4739_LOCUS14570</name>
</gene>
<dbReference type="SUPFAM" id="SSF103473">
    <property type="entry name" value="MFS general substrate transporter"/>
    <property type="match status" value="1"/>
</dbReference>
<dbReference type="EMBL" id="FNXT01001211">
    <property type="protein sequence ID" value="SZX74279.1"/>
    <property type="molecule type" value="Genomic_DNA"/>
</dbReference>
<feature type="transmembrane region" description="Helical" evidence="13">
    <location>
        <begin position="6"/>
        <end position="30"/>
    </location>
</feature>
<accession>A0A383WB03</accession>
<feature type="transmembrane region" description="Helical" evidence="13">
    <location>
        <begin position="292"/>
        <end position="313"/>
    </location>
</feature>
<dbReference type="Pfam" id="PF05631">
    <property type="entry name" value="MFS_5"/>
    <property type="match status" value="1"/>
</dbReference>
<keyword evidence="15" id="KW-1185">Reference proteome</keyword>
<keyword evidence="5" id="KW-1003">Cell membrane</keyword>
<evidence type="ECO:0000256" key="9">
    <source>
        <dbReference type="ARBA" id="ARBA00023136"/>
    </source>
</evidence>
<dbReference type="STRING" id="3088.A0A383WB03"/>